<reference evidence="1" key="1">
    <citation type="journal article" date="2012" name="Science">
        <title>Fermentation, hydrogen, and sulfur metabolism in multiple uncultivated bacterial phyla.</title>
        <authorList>
            <person name="Wrighton K.C."/>
            <person name="Thomas B.C."/>
            <person name="Sharon I."/>
            <person name="Miller C.S."/>
            <person name="Castelle C.J."/>
            <person name="VerBerkmoes N.C."/>
            <person name="Wilkins M.J."/>
            <person name="Hettich R.L."/>
            <person name="Lipton M.S."/>
            <person name="Williams K.H."/>
            <person name="Long P.E."/>
            <person name="Banfield J.F."/>
        </authorList>
    </citation>
    <scope>NUCLEOTIDE SEQUENCE [LARGE SCALE GENOMIC DNA]</scope>
</reference>
<evidence type="ECO:0000313" key="1">
    <source>
        <dbReference type="EMBL" id="EKE26127.1"/>
    </source>
</evidence>
<sequence length="73" mass="8777">MIDLIFEYANKNNLSIVLQRFLRDWTRAYAKYDANLKKYNQIPTDFSTVNIWNSNEFEMFDKNLVLSLSYLKS</sequence>
<protein>
    <submittedName>
        <fullName evidence="1">Uncharacterized protein</fullName>
    </submittedName>
</protein>
<dbReference type="AlphaFoldDB" id="K2FW78"/>
<gene>
    <name evidence="1" type="ORF">ACD_4C00419G0003</name>
</gene>
<comment type="caution">
    <text evidence="1">The sequence shown here is derived from an EMBL/GenBank/DDBJ whole genome shotgun (WGS) entry which is preliminary data.</text>
</comment>
<organism evidence="1">
    <name type="scientific">uncultured bacterium</name>
    <name type="common">gcode 4</name>
    <dbReference type="NCBI Taxonomy" id="1234023"/>
    <lineage>
        <taxon>Bacteria</taxon>
        <taxon>environmental samples</taxon>
    </lineage>
</organism>
<dbReference type="EMBL" id="AMFJ01000935">
    <property type="protein sequence ID" value="EKE26127.1"/>
    <property type="molecule type" value="Genomic_DNA"/>
</dbReference>
<proteinExistence type="predicted"/>
<accession>K2FW78</accession>
<name>K2FW78_9BACT</name>